<dbReference type="Gene3D" id="3.40.33.10">
    <property type="entry name" value="CAP"/>
    <property type="match status" value="1"/>
</dbReference>
<evidence type="ECO:0000256" key="1">
    <source>
        <dbReference type="SAM" id="MobiDB-lite"/>
    </source>
</evidence>
<proteinExistence type="predicted"/>
<name>A0AAD3CL00_9STRA</name>
<feature type="domain" description="SCP" evidence="2">
    <location>
        <begin position="167"/>
        <end position="283"/>
    </location>
</feature>
<gene>
    <name evidence="3" type="ORF">CTEN210_04337</name>
</gene>
<dbReference type="Proteomes" id="UP001054902">
    <property type="component" value="Unassembled WGS sequence"/>
</dbReference>
<feature type="compositionally biased region" description="Low complexity" evidence="1">
    <location>
        <begin position="89"/>
        <end position="102"/>
    </location>
</feature>
<dbReference type="InterPro" id="IPR035940">
    <property type="entry name" value="CAP_sf"/>
</dbReference>
<dbReference type="EMBL" id="BLLK01000023">
    <property type="protein sequence ID" value="GFH47861.1"/>
    <property type="molecule type" value="Genomic_DNA"/>
</dbReference>
<dbReference type="PANTHER" id="PTHR31157:SF1">
    <property type="entry name" value="SCP DOMAIN-CONTAINING PROTEIN"/>
    <property type="match status" value="1"/>
</dbReference>
<protein>
    <recommendedName>
        <fullName evidence="2">SCP domain-containing protein</fullName>
    </recommendedName>
</protein>
<comment type="caution">
    <text evidence="3">The sequence shown here is derived from an EMBL/GenBank/DDBJ whole genome shotgun (WGS) entry which is preliminary data.</text>
</comment>
<dbReference type="SUPFAM" id="SSF55797">
    <property type="entry name" value="PR-1-like"/>
    <property type="match status" value="1"/>
</dbReference>
<feature type="compositionally biased region" description="Polar residues" evidence="1">
    <location>
        <begin position="124"/>
        <end position="140"/>
    </location>
</feature>
<dbReference type="InterPro" id="IPR014044">
    <property type="entry name" value="CAP_dom"/>
</dbReference>
<dbReference type="Pfam" id="PF00188">
    <property type="entry name" value="CAP"/>
    <property type="match status" value="1"/>
</dbReference>
<reference evidence="3 4" key="1">
    <citation type="journal article" date="2021" name="Sci. Rep.">
        <title>The genome of the diatom Chaetoceros tenuissimus carries an ancient integrated fragment of an extant virus.</title>
        <authorList>
            <person name="Hongo Y."/>
            <person name="Kimura K."/>
            <person name="Takaki Y."/>
            <person name="Yoshida Y."/>
            <person name="Baba S."/>
            <person name="Kobayashi G."/>
            <person name="Nagasaki K."/>
            <person name="Hano T."/>
            <person name="Tomaru Y."/>
        </authorList>
    </citation>
    <scope>NUCLEOTIDE SEQUENCE [LARGE SCALE GENOMIC DNA]</scope>
    <source>
        <strain evidence="3 4">NIES-3715</strain>
    </source>
</reference>
<evidence type="ECO:0000259" key="2">
    <source>
        <dbReference type="Pfam" id="PF00188"/>
    </source>
</evidence>
<feature type="region of interest" description="Disordered" evidence="1">
    <location>
        <begin position="86"/>
        <end position="151"/>
    </location>
</feature>
<evidence type="ECO:0000313" key="4">
    <source>
        <dbReference type="Proteomes" id="UP001054902"/>
    </source>
</evidence>
<dbReference type="PANTHER" id="PTHR31157">
    <property type="entry name" value="SCP DOMAIN-CONTAINING PROTEIN"/>
    <property type="match status" value="1"/>
</dbReference>
<feature type="compositionally biased region" description="Basic and acidic residues" evidence="1">
    <location>
        <begin position="104"/>
        <end position="117"/>
    </location>
</feature>
<organism evidence="3 4">
    <name type="scientific">Chaetoceros tenuissimus</name>
    <dbReference type="NCBI Taxonomy" id="426638"/>
    <lineage>
        <taxon>Eukaryota</taxon>
        <taxon>Sar</taxon>
        <taxon>Stramenopiles</taxon>
        <taxon>Ochrophyta</taxon>
        <taxon>Bacillariophyta</taxon>
        <taxon>Coscinodiscophyceae</taxon>
        <taxon>Chaetocerotophycidae</taxon>
        <taxon>Chaetocerotales</taxon>
        <taxon>Chaetocerotaceae</taxon>
        <taxon>Chaetoceros</taxon>
    </lineage>
</organism>
<dbReference type="CDD" id="cd05379">
    <property type="entry name" value="CAP_bacterial"/>
    <property type="match status" value="1"/>
</dbReference>
<keyword evidence="4" id="KW-1185">Reference proteome</keyword>
<sequence length="285" mass="31530">MVFNFLKKRRDQKKLDAHSKHSLNKDISSSAHRLTPVLKGISGSICCSASFARQNTIASTLVSSGDERSVLSSDSSSAEKVIDLDTGAVVSSSSPSTPQDDTNNQEKHQSSSVHEYKWMPPSNLVMNQQKSNSKLQQMKQQRSERKKAEKNKLRIDQAGRFGANSVLINVEREKHHLKNLNRDLHLHAIATDHAKAMAENDCCFHSDPQLSIQKVMNASGPIRFVGENVTVVDNLKGCTRDAFFYFIALDKNTKANILNENYTSVGVASATSTSGKLYVVQMFMG</sequence>
<evidence type="ECO:0000313" key="3">
    <source>
        <dbReference type="EMBL" id="GFH47861.1"/>
    </source>
</evidence>
<dbReference type="AlphaFoldDB" id="A0AAD3CL00"/>
<feature type="compositionally biased region" description="Basic and acidic residues" evidence="1">
    <location>
        <begin position="141"/>
        <end position="151"/>
    </location>
</feature>
<accession>A0AAD3CL00</accession>